<dbReference type="KEGG" id="rti:DC20_04830"/>
<dbReference type="EMBL" id="CP012643">
    <property type="protein sequence ID" value="ALI98430.1"/>
    <property type="molecule type" value="Genomic_DNA"/>
</dbReference>
<gene>
    <name evidence="1" type="ORF">DC20_04830</name>
</gene>
<evidence type="ECO:0000313" key="2">
    <source>
        <dbReference type="Proteomes" id="UP000061382"/>
    </source>
</evidence>
<protein>
    <submittedName>
        <fullName evidence="1">Uncharacterized protein</fullName>
    </submittedName>
</protein>
<proteinExistence type="predicted"/>
<sequence>MMENIYPQGSEVFAKVNPSQKLTVRRYAKRVYYCTIQESPALKELVYYERELMGATAAPSGKAV</sequence>
<keyword evidence="2" id="KW-1185">Reference proteome</keyword>
<dbReference type="RefSeq" id="WP_062542798.1">
    <property type="nucleotide sequence ID" value="NZ_CP012643.1"/>
</dbReference>
<dbReference type="AlphaFoldDB" id="A0A0P0CQ01"/>
<evidence type="ECO:0000313" key="1">
    <source>
        <dbReference type="EMBL" id="ALI98430.1"/>
    </source>
</evidence>
<accession>A0A0P0CQ01</accession>
<reference evidence="1 2" key="1">
    <citation type="submission" date="2015-08" db="EMBL/GenBank/DDBJ databases">
        <title>Complete genome sequence of Rufibacter tibetensis strain 1351t, a radiation-resistant bacterium from tibet plateau.</title>
        <authorList>
            <person name="Dai J."/>
        </authorList>
    </citation>
    <scope>NUCLEOTIDE SEQUENCE [LARGE SCALE GENOMIC DNA]</scope>
    <source>
        <strain evidence="1 2">1351</strain>
    </source>
</reference>
<organism evidence="1 2">
    <name type="scientific">Rufibacter tibetensis</name>
    <dbReference type="NCBI Taxonomy" id="512763"/>
    <lineage>
        <taxon>Bacteria</taxon>
        <taxon>Pseudomonadati</taxon>
        <taxon>Bacteroidota</taxon>
        <taxon>Cytophagia</taxon>
        <taxon>Cytophagales</taxon>
        <taxon>Hymenobacteraceae</taxon>
        <taxon>Rufibacter</taxon>
    </lineage>
</organism>
<dbReference type="OrthoDB" id="1163789at2"/>
<dbReference type="Proteomes" id="UP000061382">
    <property type="component" value="Chromosome"/>
</dbReference>
<dbReference type="PATRIC" id="fig|512763.3.peg.1071"/>
<name>A0A0P0CQ01_9BACT</name>